<keyword evidence="2" id="KW-0378">Hydrolase</keyword>
<evidence type="ECO:0000256" key="2">
    <source>
        <dbReference type="ARBA" id="ARBA00022801"/>
    </source>
</evidence>
<evidence type="ECO:0000259" key="3">
    <source>
        <dbReference type="Pfam" id="PF00135"/>
    </source>
</evidence>
<proteinExistence type="inferred from homology"/>
<reference evidence="4" key="1">
    <citation type="submission" date="2018-05" db="EMBL/GenBank/DDBJ databases">
        <authorList>
            <person name="Lanie J.A."/>
            <person name="Ng W.-L."/>
            <person name="Kazmierczak K.M."/>
            <person name="Andrzejewski T.M."/>
            <person name="Davidsen T.M."/>
            <person name="Wayne K.J."/>
            <person name="Tettelin H."/>
            <person name="Glass J.I."/>
            <person name="Rusch D."/>
            <person name="Podicherti R."/>
            <person name="Tsui H.-C.T."/>
            <person name="Winkler M.E."/>
        </authorList>
    </citation>
    <scope>NUCLEOTIDE SEQUENCE</scope>
</reference>
<evidence type="ECO:0000256" key="1">
    <source>
        <dbReference type="ARBA" id="ARBA00005964"/>
    </source>
</evidence>
<dbReference type="SUPFAM" id="SSF53474">
    <property type="entry name" value="alpha/beta-Hydrolases"/>
    <property type="match status" value="1"/>
</dbReference>
<dbReference type="InterPro" id="IPR050309">
    <property type="entry name" value="Type-B_Carboxylest/Lipase"/>
</dbReference>
<accession>A0A381SMN4</accession>
<comment type="similarity">
    <text evidence="1">Belongs to the type-B carboxylesterase/lipase family.</text>
</comment>
<gene>
    <name evidence="4" type="ORF">METZ01_LOCUS57563</name>
</gene>
<dbReference type="InterPro" id="IPR019826">
    <property type="entry name" value="Carboxylesterase_B_AS"/>
</dbReference>
<organism evidence="4">
    <name type="scientific">marine metagenome</name>
    <dbReference type="NCBI Taxonomy" id="408172"/>
    <lineage>
        <taxon>unclassified sequences</taxon>
        <taxon>metagenomes</taxon>
        <taxon>ecological metagenomes</taxon>
    </lineage>
</organism>
<dbReference type="Pfam" id="PF00135">
    <property type="entry name" value="COesterase"/>
    <property type="match status" value="1"/>
</dbReference>
<evidence type="ECO:0000313" key="4">
    <source>
        <dbReference type="EMBL" id="SVA04709.1"/>
    </source>
</evidence>
<dbReference type="InterPro" id="IPR002018">
    <property type="entry name" value="CarbesteraseB"/>
</dbReference>
<sequence>MGRTQTFLAVGLIAMVACGGDSAPFPSDAGDGARRLVAQTTSGELSGAWADETAGVAVFRGIRFAQPPVGDLRWRPPAPVTSWEGTVAASEFGPACWQARNPDNSPYARGELPRSEDCLTLNVWSPVGAGERLPVMVWFHGGGHSSGVGSATIFDGTAMANNGVLMVTANYRLGPLGFLAHPALTAESHHGASGNYGILDHVATLEWVRDNIAAFGGNPDNVTIFGQSAGSWSVCALQASPLARGLFHKAIGHSGGCFGGPRAHLSRTGGGVATESSGHDIGLAIAAELGAEGEGPDSAVALRAAEPEAVMNAQRAAGQGTGVIVDGWVLPALPDAIFAAGEQNDVPVILGSMSDEGSTLYAGMAELPRNQFVAGIRDQYGEQADAVLAAYVEEVDSSTKTAGQAIAADRNFTWQMRAWARAIGGTNDVFLYFFSHAPPVFRLYLPDRPHLDFPAGRRGAGAYHSGDLAYAFGNVGLVGIEWDDRDRDLSDQMSKYWSNFAKTGDPNGDGLPEWPRYDRASEGAIEFATVGTVPTSKVREAKLDLFDSTYQVGGN</sequence>
<dbReference type="PROSITE" id="PS51257">
    <property type="entry name" value="PROKAR_LIPOPROTEIN"/>
    <property type="match status" value="1"/>
</dbReference>
<dbReference type="InterPro" id="IPR029058">
    <property type="entry name" value="AB_hydrolase_fold"/>
</dbReference>
<feature type="domain" description="Carboxylesterase type B" evidence="3">
    <location>
        <begin position="37"/>
        <end position="532"/>
    </location>
</feature>
<dbReference type="EMBL" id="UINC01003255">
    <property type="protein sequence ID" value="SVA04709.1"/>
    <property type="molecule type" value="Genomic_DNA"/>
</dbReference>
<dbReference type="Gene3D" id="3.40.50.1820">
    <property type="entry name" value="alpha/beta hydrolase"/>
    <property type="match status" value="1"/>
</dbReference>
<dbReference type="AlphaFoldDB" id="A0A381SMN4"/>
<dbReference type="PROSITE" id="PS00122">
    <property type="entry name" value="CARBOXYLESTERASE_B_1"/>
    <property type="match status" value="1"/>
</dbReference>
<dbReference type="InterPro" id="IPR019819">
    <property type="entry name" value="Carboxylesterase_B_CS"/>
</dbReference>
<protein>
    <recommendedName>
        <fullName evidence="3">Carboxylesterase type B domain-containing protein</fullName>
    </recommendedName>
</protein>
<dbReference type="GO" id="GO:0016787">
    <property type="term" value="F:hydrolase activity"/>
    <property type="evidence" value="ECO:0007669"/>
    <property type="project" value="UniProtKB-KW"/>
</dbReference>
<name>A0A381SMN4_9ZZZZ</name>
<dbReference type="PANTHER" id="PTHR11559">
    <property type="entry name" value="CARBOXYLESTERASE"/>
    <property type="match status" value="1"/>
</dbReference>
<dbReference type="PROSITE" id="PS00941">
    <property type="entry name" value="CARBOXYLESTERASE_B_2"/>
    <property type="match status" value="1"/>
</dbReference>